<accession>A0A1T4VUE1</accession>
<dbReference type="EMBL" id="FUYB01000001">
    <property type="protein sequence ID" value="SKA68576.1"/>
    <property type="molecule type" value="Genomic_DNA"/>
</dbReference>
<keyword evidence="3" id="KW-1185">Reference proteome</keyword>
<sequence length="108" mass="11884">MPSFSKVKCLGLLILLPLLLVGCATTADPESASVASTEEDKAWAMNIPNQAHTHIVRLPGCSEELLTFTHVHRPNQNYMESGALVKMHKHNGCFQCPPKRAGVKRILH</sequence>
<proteinExistence type="predicted"/>
<dbReference type="STRING" id="92487.SAMN02745130_00315"/>
<dbReference type="Proteomes" id="UP000190460">
    <property type="component" value="Unassembled WGS sequence"/>
</dbReference>
<evidence type="ECO:0000313" key="3">
    <source>
        <dbReference type="Proteomes" id="UP000190460"/>
    </source>
</evidence>
<reference evidence="2 3" key="1">
    <citation type="submission" date="2017-02" db="EMBL/GenBank/DDBJ databases">
        <authorList>
            <person name="Peterson S.W."/>
        </authorList>
    </citation>
    <scope>NUCLEOTIDE SEQUENCE [LARGE SCALE GENOMIC DNA]</scope>
    <source>
        <strain evidence="2 3">ATCC 49788</strain>
    </source>
</reference>
<evidence type="ECO:0000256" key="1">
    <source>
        <dbReference type="SAM" id="SignalP"/>
    </source>
</evidence>
<evidence type="ECO:0008006" key="4">
    <source>
        <dbReference type="Google" id="ProtNLM"/>
    </source>
</evidence>
<organism evidence="2 3">
    <name type="scientific">Thiothrix eikelboomii</name>
    <dbReference type="NCBI Taxonomy" id="92487"/>
    <lineage>
        <taxon>Bacteria</taxon>
        <taxon>Pseudomonadati</taxon>
        <taxon>Pseudomonadota</taxon>
        <taxon>Gammaproteobacteria</taxon>
        <taxon>Thiotrichales</taxon>
        <taxon>Thiotrichaceae</taxon>
        <taxon>Thiothrix</taxon>
    </lineage>
</organism>
<protein>
    <recommendedName>
        <fullName evidence="4">Secreted protein</fullName>
    </recommendedName>
</protein>
<feature type="signal peptide" evidence="1">
    <location>
        <begin position="1"/>
        <end position="27"/>
    </location>
</feature>
<evidence type="ECO:0000313" key="2">
    <source>
        <dbReference type="EMBL" id="SKA68576.1"/>
    </source>
</evidence>
<keyword evidence="1" id="KW-0732">Signal</keyword>
<feature type="chain" id="PRO_5013114959" description="Secreted protein" evidence="1">
    <location>
        <begin position="28"/>
        <end position="108"/>
    </location>
</feature>
<name>A0A1T4VUE1_9GAMM</name>
<dbReference type="PROSITE" id="PS51257">
    <property type="entry name" value="PROKAR_LIPOPROTEIN"/>
    <property type="match status" value="1"/>
</dbReference>
<dbReference type="AlphaFoldDB" id="A0A1T4VUE1"/>
<gene>
    <name evidence="2" type="ORF">SAMN02745130_00315</name>
</gene>